<dbReference type="GO" id="GO:0016747">
    <property type="term" value="F:acyltransferase activity, transferring groups other than amino-acyl groups"/>
    <property type="evidence" value="ECO:0007669"/>
    <property type="project" value="InterPro"/>
</dbReference>
<comment type="caution">
    <text evidence="3">The sequence shown here is derived from an EMBL/GenBank/DDBJ whole genome shotgun (WGS) entry which is preliminary data.</text>
</comment>
<evidence type="ECO:0000256" key="1">
    <source>
        <dbReference type="SAM" id="MobiDB-lite"/>
    </source>
</evidence>
<dbReference type="RefSeq" id="WP_182664104.1">
    <property type="nucleotide sequence ID" value="NZ_JACIVI010000003.1"/>
</dbReference>
<evidence type="ECO:0000313" key="3">
    <source>
        <dbReference type="EMBL" id="MBB1162313.1"/>
    </source>
</evidence>
<proteinExistence type="predicted"/>
<accession>A0A839HJV0</accession>
<sequence>MNLDRSPPSDPSAAEPTPARVVPARRAEALRRWVPIRSLGPSDRGAIAQHLLALAEPDRYLRFGQALSDEQVLHYVEGIDFSRDELFGIVNRRLQLIATAHLAYAPGTERQGRTTMAEFGVSVLPQVRGRGYGERLFDHAVMHARNRGIATLYIHALSENGAMLHIARKAGATLEREGSESEAWLRLPPDTLATQFEELMETHAAEFDYRLKQQVQRVGDLIEVVGEVREQLLRQGGGSARQ</sequence>
<dbReference type="Proteomes" id="UP000586093">
    <property type="component" value="Unassembled WGS sequence"/>
</dbReference>
<protein>
    <submittedName>
        <fullName evidence="3">GNAT family N-acetyltransferase</fullName>
    </submittedName>
</protein>
<dbReference type="AlphaFoldDB" id="A0A839HJV0"/>
<organism evidence="3 4">
    <name type="scientific">Aquariibacter albus</name>
    <dbReference type="NCBI Taxonomy" id="2759899"/>
    <lineage>
        <taxon>Bacteria</taxon>
        <taxon>Pseudomonadati</taxon>
        <taxon>Pseudomonadota</taxon>
        <taxon>Betaproteobacteria</taxon>
        <taxon>Burkholderiales</taxon>
        <taxon>Sphaerotilaceae</taxon>
        <taxon>Aquariibacter</taxon>
    </lineage>
</organism>
<evidence type="ECO:0000259" key="2">
    <source>
        <dbReference type="PROSITE" id="PS51186"/>
    </source>
</evidence>
<dbReference type="InterPro" id="IPR016181">
    <property type="entry name" value="Acyl_CoA_acyltransferase"/>
</dbReference>
<dbReference type="InterPro" id="IPR000182">
    <property type="entry name" value="GNAT_dom"/>
</dbReference>
<dbReference type="CDD" id="cd04301">
    <property type="entry name" value="NAT_SF"/>
    <property type="match status" value="1"/>
</dbReference>
<keyword evidence="4" id="KW-1185">Reference proteome</keyword>
<keyword evidence="3" id="KW-0808">Transferase</keyword>
<gene>
    <name evidence="3" type="ORF">H4F90_10000</name>
</gene>
<dbReference type="Pfam" id="PF00583">
    <property type="entry name" value="Acetyltransf_1"/>
    <property type="match status" value="1"/>
</dbReference>
<name>A0A839HJV0_9BURK</name>
<dbReference type="EMBL" id="JACIVI010000003">
    <property type="protein sequence ID" value="MBB1162313.1"/>
    <property type="molecule type" value="Genomic_DNA"/>
</dbReference>
<dbReference type="Gene3D" id="3.40.630.30">
    <property type="match status" value="1"/>
</dbReference>
<dbReference type="PROSITE" id="PS51186">
    <property type="entry name" value="GNAT"/>
    <property type="match status" value="1"/>
</dbReference>
<evidence type="ECO:0000313" key="4">
    <source>
        <dbReference type="Proteomes" id="UP000586093"/>
    </source>
</evidence>
<feature type="domain" description="N-acetyltransferase" evidence="2">
    <location>
        <begin position="34"/>
        <end position="190"/>
    </location>
</feature>
<feature type="region of interest" description="Disordered" evidence="1">
    <location>
        <begin position="1"/>
        <end position="21"/>
    </location>
</feature>
<dbReference type="SUPFAM" id="SSF55729">
    <property type="entry name" value="Acyl-CoA N-acyltransferases (Nat)"/>
    <property type="match status" value="1"/>
</dbReference>
<reference evidence="3 4" key="1">
    <citation type="submission" date="2020-08" db="EMBL/GenBank/DDBJ databases">
        <title>Aquariorum lacteus gen. nov., sp. nov., a new member of the family Comamonadaceae, isolated from freshwater aquarium.</title>
        <authorList>
            <person name="Chun S.-J."/>
        </authorList>
    </citation>
    <scope>NUCLEOTIDE SEQUENCE [LARGE SCALE GENOMIC DNA]</scope>
    <source>
        <strain evidence="3 4">SJAQ100</strain>
    </source>
</reference>